<evidence type="ECO:0000313" key="3">
    <source>
        <dbReference type="Proteomes" id="UP001154282"/>
    </source>
</evidence>
<organism evidence="2 3">
    <name type="scientific">Linum tenue</name>
    <dbReference type="NCBI Taxonomy" id="586396"/>
    <lineage>
        <taxon>Eukaryota</taxon>
        <taxon>Viridiplantae</taxon>
        <taxon>Streptophyta</taxon>
        <taxon>Embryophyta</taxon>
        <taxon>Tracheophyta</taxon>
        <taxon>Spermatophyta</taxon>
        <taxon>Magnoliopsida</taxon>
        <taxon>eudicotyledons</taxon>
        <taxon>Gunneridae</taxon>
        <taxon>Pentapetalae</taxon>
        <taxon>rosids</taxon>
        <taxon>fabids</taxon>
        <taxon>Malpighiales</taxon>
        <taxon>Linaceae</taxon>
        <taxon>Linum</taxon>
    </lineage>
</organism>
<gene>
    <name evidence="2" type="ORF">LITE_LOCUS22508</name>
</gene>
<sequence>PIPRPTLSAVPILYWPSSSKTYSDSPIPPPTHTQTPQSLYFLSASVFFSIPSPDETLVQLKSAAGAPKSHRFAGNHLSQNASTAIAFRTKHPPPPLPLPPPVFLVGVAADSLLETPSPLCPSDLLTSRRPIPQTCLPQLRTTQTPKSPDLVAVLRELLGHDLYKRGSRLKRLRIGEKKKDHEQRGRQRKDRED</sequence>
<dbReference type="Proteomes" id="UP001154282">
    <property type="component" value="Unassembled WGS sequence"/>
</dbReference>
<feature type="compositionally biased region" description="Basic and acidic residues" evidence="1">
    <location>
        <begin position="173"/>
        <end position="193"/>
    </location>
</feature>
<feature type="region of interest" description="Disordered" evidence="1">
    <location>
        <begin position="170"/>
        <end position="193"/>
    </location>
</feature>
<comment type="caution">
    <text evidence="2">The sequence shown here is derived from an EMBL/GenBank/DDBJ whole genome shotgun (WGS) entry which is preliminary data.</text>
</comment>
<evidence type="ECO:0000313" key="2">
    <source>
        <dbReference type="EMBL" id="CAI0430230.1"/>
    </source>
</evidence>
<dbReference type="EMBL" id="CAMGYJ010000006">
    <property type="protein sequence ID" value="CAI0430230.1"/>
    <property type="molecule type" value="Genomic_DNA"/>
</dbReference>
<proteinExistence type="predicted"/>
<name>A0AAV0L9D3_9ROSI</name>
<feature type="non-terminal residue" evidence="2">
    <location>
        <position position="1"/>
    </location>
</feature>
<accession>A0AAV0L9D3</accession>
<keyword evidence="3" id="KW-1185">Reference proteome</keyword>
<dbReference type="AlphaFoldDB" id="A0AAV0L9D3"/>
<reference evidence="2" key="1">
    <citation type="submission" date="2022-08" db="EMBL/GenBank/DDBJ databases">
        <authorList>
            <person name="Gutierrez-Valencia J."/>
        </authorList>
    </citation>
    <scope>NUCLEOTIDE SEQUENCE</scope>
</reference>
<evidence type="ECO:0000256" key="1">
    <source>
        <dbReference type="SAM" id="MobiDB-lite"/>
    </source>
</evidence>
<protein>
    <submittedName>
        <fullName evidence="2">Uncharacterized protein</fullName>
    </submittedName>
</protein>